<organism evidence="5 6">
    <name type="scientific">Paenibacillus glacialis</name>
    <dbReference type="NCBI Taxonomy" id="494026"/>
    <lineage>
        <taxon>Bacteria</taxon>
        <taxon>Bacillati</taxon>
        <taxon>Bacillota</taxon>
        <taxon>Bacilli</taxon>
        <taxon>Bacillales</taxon>
        <taxon>Paenibacillaceae</taxon>
        <taxon>Paenibacillus</taxon>
    </lineage>
</organism>
<dbReference type="GO" id="GO:0008253">
    <property type="term" value="F:5'-nucleotidase activity"/>
    <property type="evidence" value="ECO:0007669"/>
    <property type="project" value="TreeGrafter"/>
</dbReference>
<dbReference type="PRINTS" id="PR01607">
    <property type="entry name" value="APYRASEFAMLY"/>
</dbReference>
<dbReference type="STRING" id="494026.PGLA_09540"/>
<dbReference type="Gene3D" id="3.90.780.10">
    <property type="entry name" value="5'-Nucleotidase, C-terminal domain"/>
    <property type="match status" value="1"/>
</dbReference>
<dbReference type="EMBL" id="LVJH01000016">
    <property type="protein sequence ID" value="OAB43226.1"/>
    <property type="molecule type" value="Genomic_DNA"/>
</dbReference>
<keyword evidence="6" id="KW-1185">Reference proteome</keyword>
<dbReference type="InterPro" id="IPR004843">
    <property type="entry name" value="Calcineurin-like_PHP"/>
</dbReference>
<dbReference type="InterPro" id="IPR036907">
    <property type="entry name" value="5'-Nucleotdase_C_sf"/>
</dbReference>
<evidence type="ECO:0000256" key="2">
    <source>
        <dbReference type="RuleBase" id="RU362119"/>
    </source>
</evidence>
<accession>A0A162K5B3</accession>
<dbReference type="Pfam" id="PF00149">
    <property type="entry name" value="Metallophos"/>
    <property type="match status" value="1"/>
</dbReference>
<dbReference type="GO" id="GO:0008768">
    <property type="term" value="F:UDP-sugar diphosphatase activity"/>
    <property type="evidence" value="ECO:0007669"/>
    <property type="project" value="TreeGrafter"/>
</dbReference>
<dbReference type="Proteomes" id="UP000076967">
    <property type="component" value="Unassembled WGS sequence"/>
</dbReference>
<dbReference type="RefSeq" id="WP_068531969.1">
    <property type="nucleotide sequence ID" value="NZ_LVJH01000016.1"/>
</dbReference>
<name>A0A162K5B3_9BACL</name>
<feature type="domain" description="Calcineurin-like phosphoesterase" evidence="3">
    <location>
        <begin position="9"/>
        <end position="207"/>
    </location>
</feature>
<gene>
    <name evidence="5" type="ORF">PGLA_09540</name>
</gene>
<evidence type="ECO:0000313" key="6">
    <source>
        <dbReference type="Proteomes" id="UP000076967"/>
    </source>
</evidence>
<evidence type="ECO:0000313" key="5">
    <source>
        <dbReference type="EMBL" id="OAB43226.1"/>
    </source>
</evidence>
<dbReference type="Gene3D" id="3.60.21.10">
    <property type="match status" value="1"/>
</dbReference>
<dbReference type="SUPFAM" id="SSF56300">
    <property type="entry name" value="Metallo-dependent phosphatases"/>
    <property type="match status" value="1"/>
</dbReference>
<dbReference type="AlphaFoldDB" id="A0A162K5B3"/>
<proteinExistence type="inferred from homology"/>
<dbReference type="InterPro" id="IPR006146">
    <property type="entry name" value="5'-Nucleotdase_CS"/>
</dbReference>
<dbReference type="GO" id="GO:0030288">
    <property type="term" value="C:outer membrane-bounded periplasmic space"/>
    <property type="evidence" value="ECO:0007669"/>
    <property type="project" value="TreeGrafter"/>
</dbReference>
<feature type="domain" description="5'-Nucleotidase C-terminal" evidence="4">
    <location>
        <begin position="291"/>
        <end position="428"/>
    </location>
</feature>
<dbReference type="InterPro" id="IPR006179">
    <property type="entry name" value="5_nucleotidase/apyrase"/>
</dbReference>
<evidence type="ECO:0000259" key="3">
    <source>
        <dbReference type="Pfam" id="PF00149"/>
    </source>
</evidence>
<dbReference type="PANTHER" id="PTHR11575:SF23">
    <property type="entry name" value="5-NUCLEOTIDASE FAMILY PROTEIN"/>
    <property type="match status" value="1"/>
</dbReference>
<dbReference type="PANTHER" id="PTHR11575">
    <property type="entry name" value="5'-NUCLEOTIDASE-RELATED"/>
    <property type="match status" value="1"/>
</dbReference>
<dbReference type="GO" id="GO:0009166">
    <property type="term" value="P:nucleotide catabolic process"/>
    <property type="evidence" value="ECO:0007669"/>
    <property type="project" value="InterPro"/>
</dbReference>
<dbReference type="PROSITE" id="PS00785">
    <property type="entry name" value="5_NUCLEOTIDASE_1"/>
    <property type="match status" value="1"/>
</dbReference>
<dbReference type="SUPFAM" id="SSF55816">
    <property type="entry name" value="5'-nucleotidase (syn. UDP-sugar hydrolase), C-terminal domain"/>
    <property type="match status" value="1"/>
</dbReference>
<reference evidence="5 6" key="1">
    <citation type="submission" date="2016-03" db="EMBL/GenBank/DDBJ databases">
        <title>Draft genome sequence of Paenibacillus glacialis DSM 22343.</title>
        <authorList>
            <person name="Shin S.-K."/>
            <person name="Yi H."/>
        </authorList>
    </citation>
    <scope>NUCLEOTIDE SEQUENCE [LARGE SCALE GENOMIC DNA]</scope>
    <source>
        <strain evidence="5 6">DSM 22343</strain>
    </source>
</reference>
<dbReference type="Pfam" id="PF02872">
    <property type="entry name" value="5_nucleotid_C"/>
    <property type="match status" value="1"/>
</dbReference>
<dbReference type="GO" id="GO:0000166">
    <property type="term" value="F:nucleotide binding"/>
    <property type="evidence" value="ECO:0007669"/>
    <property type="project" value="UniProtKB-KW"/>
</dbReference>
<dbReference type="GO" id="GO:0046872">
    <property type="term" value="F:metal ion binding"/>
    <property type="evidence" value="ECO:0007669"/>
    <property type="project" value="InterPro"/>
</dbReference>
<dbReference type="OrthoDB" id="9793179at2"/>
<comment type="similarity">
    <text evidence="2">Belongs to the 5'-nucleotidase family.</text>
</comment>
<dbReference type="CDD" id="cd00845">
    <property type="entry name" value="MPP_UshA_N_like"/>
    <property type="match status" value="1"/>
</dbReference>
<dbReference type="InterPro" id="IPR029052">
    <property type="entry name" value="Metallo-depent_PP-like"/>
</dbReference>
<comment type="caution">
    <text evidence="5">The sequence shown here is derived from an EMBL/GenBank/DDBJ whole genome shotgun (WGS) entry which is preliminary data.</text>
</comment>
<sequence>MAQLKKERLTILHTNDIHSHFEMVSSIAGLISAEKNIASDSPLLLLDIGDHMDRMSVETEGSVGLANTDIINLTDYDAITIGNNEGLTFTPDMLERAYSGLLCPVVCCNIRELASGLCPSWMQEHTIITKGNINIGIIGVTAPFDEFYRLLGWEAIDPEIAIREQIANLRPQVDILILLSHLGLPTDRELAMNLEGIDLILGGHTHHLLEEPIYIGSTSICGAGKFGQFVGKVVMERDCEGRYKVVWGGCLPVDPMRKDDKINAALEIHRKQANEVLQRTITVTDHVLLLNEEGQESPFGNIMAQSLRQFTKTEVAMVNTGQLLGSLPEGNITVGMLHQLCPSPINPCILKLKGSDIRYTLEQSLLSEYKEKKIFGYGFRGKVLGSIALDGAEVLYDSTRIPYDRIVSVNINGVPLCDDHEYSVGTIDMFTFGIGYERIAEGSDRRFILPEFLRDLLSIELQRPGSLEDCHEIRWYSVV</sequence>
<keyword evidence="1" id="KW-0732">Signal</keyword>
<protein>
    <submittedName>
        <fullName evidence="5">Multifunctional 2',3'-cyclic-nucleotide 2'-phosphodiesterase/5'-nucleotidase/3'-nucleotidase</fullName>
    </submittedName>
</protein>
<keyword evidence="2" id="KW-0547">Nucleotide-binding</keyword>
<keyword evidence="2" id="KW-0378">Hydrolase</keyword>
<evidence type="ECO:0000256" key="1">
    <source>
        <dbReference type="ARBA" id="ARBA00022729"/>
    </source>
</evidence>
<evidence type="ECO:0000259" key="4">
    <source>
        <dbReference type="Pfam" id="PF02872"/>
    </source>
</evidence>
<dbReference type="InterPro" id="IPR008334">
    <property type="entry name" value="5'-Nucleotdase_C"/>
</dbReference>